<evidence type="ECO:0000256" key="3">
    <source>
        <dbReference type="PIRSR" id="PIRSR005384-1"/>
    </source>
</evidence>
<feature type="binding site" evidence="4">
    <location>
        <position position="99"/>
    </location>
    <ligand>
        <name>D-ribulose 5-phosphate</name>
        <dbReference type="ChEBI" id="CHEBI:58121"/>
    </ligand>
</feature>
<feature type="binding site" evidence="4">
    <location>
        <begin position="66"/>
        <end position="70"/>
    </location>
    <ligand>
        <name>D-ribulose 5-phosphate</name>
        <dbReference type="ChEBI" id="CHEBI:58121"/>
    </ligand>
</feature>
<dbReference type="EMBL" id="DYUZ01000028">
    <property type="protein sequence ID" value="HJG37467.1"/>
    <property type="molecule type" value="Genomic_DNA"/>
</dbReference>
<dbReference type="PANTHER" id="PTHR43732">
    <property type="entry name" value="RIBOSE 5-PHOSPHATE ISOMERASE-RELATED"/>
    <property type="match status" value="1"/>
</dbReference>
<dbReference type="PIRSF" id="PIRSF005384">
    <property type="entry name" value="RpiB_LacA_B"/>
    <property type="match status" value="1"/>
</dbReference>
<dbReference type="InterPro" id="IPR004785">
    <property type="entry name" value="RpiB"/>
</dbReference>
<dbReference type="RefSeq" id="WP_273190307.1">
    <property type="nucleotide sequence ID" value="NZ_DYUZ01000028.1"/>
</dbReference>
<dbReference type="NCBIfam" id="TIGR01120">
    <property type="entry name" value="rpiB"/>
    <property type="match status" value="1"/>
</dbReference>
<dbReference type="Pfam" id="PF02502">
    <property type="entry name" value="LacAB_rpiB"/>
    <property type="match status" value="1"/>
</dbReference>
<evidence type="ECO:0000256" key="1">
    <source>
        <dbReference type="ARBA" id="ARBA00008754"/>
    </source>
</evidence>
<dbReference type="NCBIfam" id="NF004051">
    <property type="entry name" value="PRK05571.1"/>
    <property type="match status" value="1"/>
</dbReference>
<reference evidence="5" key="1">
    <citation type="journal article" date="2021" name="PeerJ">
        <title>Extensive microbial diversity within the chicken gut microbiome revealed by metagenomics and culture.</title>
        <authorList>
            <person name="Gilroy R."/>
            <person name="Ravi A."/>
            <person name="Getino M."/>
            <person name="Pursley I."/>
            <person name="Horton D.L."/>
            <person name="Alikhan N.F."/>
            <person name="Baker D."/>
            <person name="Gharbi K."/>
            <person name="Hall N."/>
            <person name="Watson M."/>
            <person name="Adriaenssens E.M."/>
            <person name="Foster-Nyarko E."/>
            <person name="Jarju S."/>
            <person name="Secka A."/>
            <person name="Antonio M."/>
            <person name="Oren A."/>
            <person name="Chaudhuri R.R."/>
            <person name="La Ragione R."/>
            <person name="Hildebrand F."/>
            <person name="Pallen M.J."/>
        </authorList>
    </citation>
    <scope>NUCLEOTIDE SEQUENCE</scope>
    <source>
        <strain evidence="5">ChiHjej13B12-9602</strain>
    </source>
</reference>
<dbReference type="SUPFAM" id="SSF89623">
    <property type="entry name" value="Ribose/Galactose isomerase RpiB/AlsB"/>
    <property type="match status" value="1"/>
</dbReference>
<protein>
    <submittedName>
        <fullName evidence="5">Ribose 5-phosphate isomerase B</fullName>
        <ecNumber evidence="5">5.3.1.6</ecNumber>
    </submittedName>
</protein>
<feature type="active site" description="Proton donor" evidence="3">
    <location>
        <position position="98"/>
    </location>
</feature>
<comment type="similarity">
    <text evidence="1">Belongs to the LacAB/RpiB family.</text>
</comment>
<feature type="active site" description="Proton acceptor" evidence="3">
    <location>
        <position position="65"/>
    </location>
</feature>
<dbReference type="InterPro" id="IPR036569">
    <property type="entry name" value="RpiB_LacA_LacB_sf"/>
</dbReference>
<evidence type="ECO:0000313" key="5">
    <source>
        <dbReference type="EMBL" id="HJG37467.1"/>
    </source>
</evidence>
<dbReference type="EC" id="5.3.1.6" evidence="5"/>
<evidence type="ECO:0000256" key="4">
    <source>
        <dbReference type="PIRSR" id="PIRSR005384-2"/>
    </source>
</evidence>
<dbReference type="PANTHER" id="PTHR43732:SF1">
    <property type="entry name" value="RIBOSE 5-PHOSPHATE ISOMERASE"/>
    <property type="match status" value="1"/>
</dbReference>
<reference evidence="5" key="2">
    <citation type="submission" date="2021-09" db="EMBL/GenBank/DDBJ databases">
        <authorList>
            <person name="Gilroy R."/>
        </authorList>
    </citation>
    <scope>NUCLEOTIDE SEQUENCE</scope>
    <source>
        <strain evidence="5">ChiHjej13B12-9602</strain>
    </source>
</reference>
<evidence type="ECO:0000313" key="6">
    <source>
        <dbReference type="Proteomes" id="UP000753256"/>
    </source>
</evidence>
<evidence type="ECO:0000256" key="2">
    <source>
        <dbReference type="ARBA" id="ARBA00023235"/>
    </source>
</evidence>
<dbReference type="NCBIfam" id="TIGR00689">
    <property type="entry name" value="rpiB_lacA_lacB"/>
    <property type="match status" value="1"/>
</dbReference>
<comment type="caution">
    <text evidence="5">The sequence shown here is derived from an EMBL/GenBank/DDBJ whole genome shotgun (WGS) entry which is preliminary data.</text>
</comment>
<name>A0A921ITD6_9ACTN</name>
<feature type="binding site" evidence="4">
    <location>
        <position position="109"/>
    </location>
    <ligand>
        <name>D-ribulose 5-phosphate</name>
        <dbReference type="ChEBI" id="CHEBI:58121"/>
    </ligand>
</feature>
<dbReference type="Proteomes" id="UP000753256">
    <property type="component" value="Unassembled WGS sequence"/>
</dbReference>
<keyword evidence="2 5" id="KW-0413">Isomerase</keyword>
<proteinExistence type="inferred from homology"/>
<dbReference type="InterPro" id="IPR051812">
    <property type="entry name" value="SPI_LacAB/RpiB"/>
</dbReference>
<accession>A0A921ITD6</accession>
<feature type="binding site" evidence="4">
    <location>
        <position position="132"/>
    </location>
    <ligand>
        <name>D-ribulose 5-phosphate</name>
        <dbReference type="ChEBI" id="CHEBI:58121"/>
    </ligand>
</feature>
<dbReference type="InterPro" id="IPR003500">
    <property type="entry name" value="RpiB_LacA_LacB"/>
</dbReference>
<feature type="binding site" evidence="4">
    <location>
        <position position="136"/>
    </location>
    <ligand>
        <name>D-ribulose 5-phosphate</name>
        <dbReference type="ChEBI" id="CHEBI:58121"/>
    </ligand>
</feature>
<feature type="binding site" evidence="4">
    <location>
        <begin position="8"/>
        <end position="9"/>
    </location>
    <ligand>
        <name>D-ribulose 5-phosphate</name>
        <dbReference type="ChEBI" id="CHEBI:58121"/>
    </ligand>
</feature>
<dbReference type="GO" id="GO:0004751">
    <property type="term" value="F:ribose-5-phosphate isomerase activity"/>
    <property type="evidence" value="ECO:0007669"/>
    <property type="project" value="UniProtKB-EC"/>
</dbReference>
<gene>
    <name evidence="5" type="primary">rpiB</name>
    <name evidence="5" type="ORF">K8V70_06365</name>
</gene>
<organism evidence="5 6">
    <name type="scientific">Enorma phocaeensis</name>
    <dbReference type="NCBI Taxonomy" id="1871019"/>
    <lineage>
        <taxon>Bacteria</taxon>
        <taxon>Bacillati</taxon>
        <taxon>Actinomycetota</taxon>
        <taxon>Coriobacteriia</taxon>
        <taxon>Coriobacteriales</taxon>
        <taxon>Coriobacteriaceae</taxon>
        <taxon>Enorma</taxon>
    </lineage>
</organism>
<sequence>MKIGIGNDHVAVELKQAIKAHLEERGLEVVDFGCAGTDRFDYPISGYKVGRAVADGTVDLGVLICGTGVGISLAANKIHGIRACVCSDPYTAKLSREHNNTNIIAFGARVVGSELAKMIVDEWLDAEFQGGRHQHRIDMIAEIEQTQGLEAAE</sequence>
<dbReference type="AlphaFoldDB" id="A0A921ITD6"/>
<dbReference type="Gene3D" id="3.40.1400.10">
    <property type="entry name" value="Sugar-phosphate isomerase, RpiB/LacA/LacB"/>
    <property type="match status" value="1"/>
</dbReference>
<dbReference type="GO" id="GO:0005975">
    <property type="term" value="P:carbohydrate metabolic process"/>
    <property type="evidence" value="ECO:0007669"/>
    <property type="project" value="InterPro"/>
</dbReference>